<name>A0A9N8KT08_CHRIL</name>
<accession>A0A9N8KT08</accession>
<evidence type="ECO:0000313" key="1">
    <source>
        <dbReference type="EMBL" id="CAD0193891.1"/>
    </source>
</evidence>
<protein>
    <submittedName>
        <fullName evidence="1">Uncharacterized protein</fullName>
    </submittedName>
</protein>
<organism evidence="1 2">
    <name type="scientific">Chrysodeixis includens</name>
    <name type="common">Soybean looper</name>
    <name type="synonym">Pseudoplusia includens</name>
    <dbReference type="NCBI Taxonomy" id="689277"/>
    <lineage>
        <taxon>Eukaryota</taxon>
        <taxon>Metazoa</taxon>
        <taxon>Ecdysozoa</taxon>
        <taxon>Arthropoda</taxon>
        <taxon>Hexapoda</taxon>
        <taxon>Insecta</taxon>
        <taxon>Pterygota</taxon>
        <taxon>Neoptera</taxon>
        <taxon>Endopterygota</taxon>
        <taxon>Lepidoptera</taxon>
        <taxon>Glossata</taxon>
        <taxon>Ditrysia</taxon>
        <taxon>Noctuoidea</taxon>
        <taxon>Noctuidae</taxon>
        <taxon>Plusiinae</taxon>
        <taxon>Chrysodeixis</taxon>
    </lineage>
</organism>
<dbReference type="EMBL" id="LR824004">
    <property type="protein sequence ID" value="CAD0193891.1"/>
    <property type="molecule type" value="Genomic_DNA"/>
</dbReference>
<evidence type="ECO:0000313" key="2">
    <source>
        <dbReference type="Proteomes" id="UP001154114"/>
    </source>
</evidence>
<dbReference type="AlphaFoldDB" id="A0A9N8KT08"/>
<sequence>MFCRLVHAHSCPASGTTSSNHKGSSIRSWREPEIVTLSVEARELMVMGCLLVAAHLELPAPEPFKQEHFMVVRGHVEQMSSSTLCVDCSPLFPFCPYPSFYPESILVI</sequence>
<keyword evidence="2" id="KW-1185">Reference proteome</keyword>
<proteinExistence type="predicted"/>
<gene>
    <name evidence="1" type="ORF">CINC_LOCUS187</name>
</gene>
<dbReference type="Proteomes" id="UP001154114">
    <property type="component" value="Chromosome 1"/>
</dbReference>
<reference evidence="1" key="1">
    <citation type="submission" date="2021-12" db="EMBL/GenBank/DDBJ databases">
        <authorList>
            <person name="King R."/>
        </authorList>
    </citation>
    <scope>NUCLEOTIDE SEQUENCE</scope>
</reference>